<feature type="domain" description="HTH crp-type" evidence="5">
    <location>
        <begin position="141"/>
        <end position="215"/>
    </location>
</feature>
<dbReference type="InterPro" id="IPR036390">
    <property type="entry name" value="WH_DNA-bd_sf"/>
</dbReference>
<dbReference type="SUPFAM" id="SSF51206">
    <property type="entry name" value="cAMP-binding domain-like"/>
    <property type="match status" value="1"/>
</dbReference>
<dbReference type="InterPro" id="IPR050397">
    <property type="entry name" value="Env_Response_Regulators"/>
</dbReference>
<evidence type="ECO:0000256" key="2">
    <source>
        <dbReference type="ARBA" id="ARBA00023125"/>
    </source>
</evidence>
<dbReference type="InterPro" id="IPR014710">
    <property type="entry name" value="RmlC-like_jellyroll"/>
</dbReference>
<keyword evidence="7" id="KW-1185">Reference proteome</keyword>
<dbReference type="PROSITE" id="PS51063">
    <property type="entry name" value="HTH_CRP_2"/>
    <property type="match status" value="1"/>
</dbReference>
<keyword evidence="3" id="KW-0804">Transcription</keyword>
<sequence length="225" mass="23744">MPDRTPSAEIFSDALREGLRKVGHIRTLARGEPLFRQGEPGEFVFVVDEGLIEISVTSAGGRKSVLAHCGPGEVLGEISALDGKPRSADAVAVKPGVGRMVHRSELLGYLAGNPEAMQALIEALCARIRNASDRFATVAITHAGARLASCLLGLAEKWGKADADGDVTIMLAFSQSEIGALAGLARENVSRHLARLTRDGVLSVTEGIIVLHDMDALERMLEAGG</sequence>
<dbReference type="AlphaFoldDB" id="A0A7C9J625"/>
<dbReference type="InterPro" id="IPR012318">
    <property type="entry name" value="HTH_CRP"/>
</dbReference>
<accession>A0A7C9J625</accession>
<dbReference type="PANTHER" id="PTHR24567:SF68">
    <property type="entry name" value="DNA-BINDING TRANSCRIPTIONAL DUAL REGULATOR CRP"/>
    <property type="match status" value="1"/>
</dbReference>
<dbReference type="SMART" id="SM00100">
    <property type="entry name" value="cNMP"/>
    <property type="match status" value="1"/>
</dbReference>
<keyword evidence="2" id="KW-0238">DNA-binding</keyword>
<dbReference type="PANTHER" id="PTHR24567">
    <property type="entry name" value="CRP FAMILY TRANSCRIPTIONAL REGULATORY PROTEIN"/>
    <property type="match status" value="1"/>
</dbReference>
<organism evidence="6 7">
    <name type="scientific">Kangsaoukella pontilimi</name>
    <dbReference type="NCBI Taxonomy" id="2691042"/>
    <lineage>
        <taxon>Bacteria</taxon>
        <taxon>Pseudomonadati</taxon>
        <taxon>Pseudomonadota</taxon>
        <taxon>Alphaproteobacteria</taxon>
        <taxon>Rhodobacterales</taxon>
        <taxon>Paracoccaceae</taxon>
        <taxon>Kangsaoukella</taxon>
    </lineage>
</organism>
<dbReference type="CDD" id="cd00038">
    <property type="entry name" value="CAP_ED"/>
    <property type="match status" value="1"/>
</dbReference>
<dbReference type="EMBL" id="WUPT01000005">
    <property type="protein sequence ID" value="MXQ09721.1"/>
    <property type="molecule type" value="Genomic_DNA"/>
</dbReference>
<dbReference type="SUPFAM" id="SSF46785">
    <property type="entry name" value="Winged helix' DNA-binding domain"/>
    <property type="match status" value="1"/>
</dbReference>
<dbReference type="GO" id="GO:0005829">
    <property type="term" value="C:cytosol"/>
    <property type="evidence" value="ECO:0007669"/>
    <property type="project" value="TreeGrafter"/>
</dbReference>
<keyword evidence="1" id="KW-0805">Transcription regulation</keyword>
<dbReference type="InterPro" id="IPR018490">
    <property type="entry name" value="cNMP-bd_dom_sf"/>
</dbReference>
<dbReference type="PROSITE" id="PS50042">
    <property type="entry name" value="CNMP_BINDING_3"/>
    <property type="match status" value="1"/>
</dbReference>
<proteinExistence type="predicted"/>
<evidence type="ECO:0000259" key="4">
    <source>
        <dbReference type="PROSITE" id="PS50042"/>
    </source>
</evidence>
<dbReference type="Gene3D" id="2.60.120.10">
    <property type="entry name" value="Jelly Rolls"/>
    <property type="match status" value="1"/>
</dbReference>
<feature type="domain" description="Cyclic nucleotide-binding" evidence="4">
    <location>
        <begin position="31"/>
        <end position="127"/>
    </location>
</feature>
<reference evidence="6 7" key="2">
    <citation type="submission" date="2020-03" db="EMBL/GenBank/DDBJ databases">
        <title>Kangsaoukella pontilimi gen. nov., sp. nov., a new member of the family Rhodobacteraceae isolated from a tidal mudflat.</title>
        <authorList>
            <person name="Kim I.S."/>
        </authorList>
    </citation>
    <scope>NUCLEOTIDE SEQUENCE [LARGE SCALE GENOMIC DNA]</scope>
    <source>
        <strain evidence="6 7">GH1-50</strain>
    </source>
</reference>
<evidence type="ECO:0000256" key="1">
    <source>
        <dbReference type="ARBA" id="ARBA00023015"/>
    </source>
</evidence>
<reference evidence="6 7" key="1">
    <citation type="submission" date="2019-12" db="EMBL/GenBank/DDBJ databases">
        <authorList>
            <person name="Lee S.D."/>
        </authorList>
    </citation>
    <scope>NUCLEOTIDE SEQUENCE [LARGE SCALE GENOMIC DNA]</scope>
    <source>
        <strain evidence="6 7">GH1-50</strain>
    </source>
</reference>
<dbReference type="GO" id="GO:0003700">
    <property type="term" value="F:DNA-binding transcription factor activity"/>
    <property type="evidence" value="ECO:0007669"/>
    <property type="project" value="TreeGrafter"/>
</dbReference>
<evidence type="ECO:0000259" key="5">
    <source>
        <dbReference type="PROSITE" id="PS51063"/>
    </source>
</evidence>
<gene>
    <name evidence="6" type="ORF">GQ651_17890</name>
</gene>
<dbReference type="Proteomes" id="UP000480350">
    <property type="component" value="Unassembled WGS sequence"/>
</dbReference>
<evidence type="ECO:0000313" key="7">
    <source>
        <dbReference type="Proteomes" id="UP000480350"/>
    </source>
</evidence>
<dbReference type="InterPro" id="IPR000595">
    <property type="entry name" value="cNMP-bd_dom"/>
</dbReference>
<dbReference type="GO" id="GO:0003677">
    <property type="term" value="F:DNA binding"/>
    <property type="evidence" value="ECO:0007669"/>
    <property type="project" value="UniProtKB-KW"/>
</dbReference>
<evidence type="ECO:0000256" key="3">
    <source>
        <dbReference type="ARBA" id="ARBA00023163"/>
    </source>
</evidence>
<name>A0A7C9J625_9RHOB</name>
<dbReference type="RefSeq" id="WP_160765647.1">
    <property type="nucleotide sequence ID" value="NZ_WUPT01000005.1"/>
</dbReference>
<protein>
    <submittedName>
        <fullName evidence="6">Cyclic nucleotide-binding domain-containing protein</fullName>
    </submittedName>
</protein>
<dbReference type="Gene3D" id="1.10.10.10">
    <property type="entry name" value="Winged helix-like DNA-binding domain superfamily/Winged helix DNA-binding domain"/>
    <property type="match status" value="1"/>
</dbReference>
<dbReference type="Pfam" id="PF13545">
    <property type="entry name" value="HTH_Crp_2"/>
    <property type="match status" value="1"/>
</dbReference>
<dbReference type="Pfam" id="PF00027">
    <property type="entry name" value="cNMP_binding"/>
    <property type="match status" value="1"/>
</dbReference>
<evidence type="ECO:0000313" key="6">
    <source>
        <dbReference type="EMBL" id="MXQ09721.1"/>
    </source>
</evidence>
<dbReference type="SMART" id="SM00419">
    <property type="entry name" value="HTH_CRP"/>
    <property type="match status" value="1"/>
</dbReference>
<dbReference type="PRINTS" id="PR00103">
    <property type="entry name" value="CAMPKINASE"/>
</dbReference>
<dbReference type="InterPro" id="IPR036388">
    <property type="entry name" value="WH-like_DNA-bd_sf"/>
</dbReference>
<comment type="caution">
    <text evidence="6">The sequence shown here is derived from an EMBL/GenBank/DDBJ whole genome shotgun (WGS) entry which is preliminary data.</text>
</comment>